<dbReference type="FunFam" id="3.60.10.10:FF:000007">
    <property type="entry name" value="Deoxyribonuclease"/>
    <property type="match status" value="1"/>
</dbReference>
<sequence length="336" mass="39640">MLLFFLLSLFHFNPSLSLKICSFNVRSFGETKIARPEVIDAVVKVCLFAWPRRAPTSSYSFPLQIVSRCDIMLLMEIKDSKNRVCPLLVEKLTSQLKRPKEEYRCVASKRLGRNNYKEQYAFIYRQDQVLVKQTYQYPDTQPGDEDVFSREPFIIWFQSPKTAVSEFAFIPLHTTPDTAVREIDELYDVYLDVKQRWKIENFIFMGDFNAGCSYVPKKQWKNIRLRTYSEFLWLIGDKNDTTVKNTTRCPYDRIVVRGQKLIQAVVPHSVNIFDFQEEFQMTEEQALGVSDHFPIEFELKAKGGFFNWLRSKFSRKRRPRRAAQPDHERVRSSYLA</sequence>
<dbReference type="InterPro" id="IPR033125">
    <property type="entry name" value="DNASE_I_2"/>
</dbReference>
<dbReference type="PANTHER" id="PTHR11371:SF32">
    <property type="entry name" value="DEOXYRIBONUCLEASE GAMMA"/>
    <property type="match status" value="1"/>
</dbReference>
<feature type="disulfide bond" description="Essential for enzymatic activity" evidence="8">
    <location>
        <begin position="212"/>
        <end position="249"/>
    </location>
</feature>
<evidence type="ECO:0000259" key="11">
    <source>
        <dbReference type="Pfam" id="PF03372"/>
    </source>
</evidence>
<keyword evidence="6 8" id="KW-1015">Disulfide bond</keyword>
<evidence type="ECO:0000313" key="12">
    <source>
        <dbReference type="EMBL" id="OWK63533.1"/>
    </source>
</evidence>
<dbReference type="EMBL" id="MUZQ01000011">
    <property type="protein sequence ID" value="OWK63533.1"/>
    <property type="molecule type" value="Genomic_DNA"/>
</dbReference>
<dbReference type="SMART" id="SM00476">
    <property type="entry name" value="DNaseIc"/>
    <property type="match status" value="1"/>
</dbReference>
<dbReference type="InterPro" id="IPR036691">
    <property type="entry name" value="Endo/exonu/phosph_ase_sf"/>
</dbReference>
<dbReference type="GO" id="GO:0004530">
    <property type="term" value="F:deoxyribonuclease I activity"/>
    <property type="evidence" value="ECO:0007669"/>
    <property type="project" value="TreeGrafter"/>
</dbReference>
<evidence type="ECO:0000256" key="8">
    <source>
        <dbReference type="PIRSR" id="PIRSR000988-2"/>
    </source>
</evidence>
<evidence type="ECO:0000256" key="2">
    <source>
        <dbReference type="ARBA" id="ARBA00022722"/>
    </source>
</evidence>
<dbReference type="SUPFAM" id="SSF56219">
    <property type="entry name" value="DNase I-like"/>
    <property type="match status" value="1"/>
</dbReference>
<feature type="compositionally biased region" description="Basic and acidic residues" evidence="9">
    <location>
        <begin position="323"/>
        <end position="336"/>
    </location>
</feature>
<evidence type="ECO:0000256" key="3">
    <source>
        <dbReference type="ARBA" id="ARBA00022729"/>
    </source>
</evidence>
<name>A0A218VC22_9PASE</name>
<dbReference type="GO" id="GO:0003677">
    <property type="term" value="F:DNA binding"/>
    <property type="evidence" value="ECO:0007669"/>
    <property type="project" value="TreeGrafter"/>
</dbReference>
<feature type="domain" description="Endonuclease/exonuclease/phosphatase" evidence="11">
    <location>
        <begin position="21"/>
        <end position="292"/>
    </location>
</feature>
<keyword evidence="3 10" id="KW-0732">Signal</keyword>
<evidence type="ECO:0000256" key="7">
    <source>
        <dbReference type="PIRSR" id="PIRSR000988-1"/>
    </source>
</evidence>
<keyword evidence="5" id="KW-0378">Hydrolase</keyword>
<feature type="region of interest" description="Disordered" evidence="9">
    <location>
        <begin position="317"/>
        <end position="336"/>
    </location>
</feature>
<dbReference type="GO" id="GO:0005634">
    <property type="term" value="C:nucleus"/>
    <property type="evidence" value="ECO:0007669"/>
    <property type="project" value="TreeGrafter"/>
</dbReference>
<comment type="caution">
    <text evidence="12">The sequence shown here is derived from an EMBL/GenBank/DDBJ whole genome shotgun (WGS) entry which is preliminary data.</text>
</comment>
<evidence type="ECO:0000256" key="6">
    <source>
        <dbReference type="ARBA" id="ARBA00023157"/>
    </source>
</evidence>
<gene>
    <name evidence="12" type="primary">DNASE1L3</name>
    <name evidence="12" type="ORF">RLOC_00009742</name>
</gene>
<accession>A0A218VC22</accession>
<protein>
    <submittedName>
        <fullName evidence="12">Deoxyribonuclease gamma</fullName>
    </submittedName>
</protein>
<evidence type="ECO:0000256" key="9">
    <source>
        <dbReference type="SAM" id="MobiDB-lite"/>
    </source>
</evidence>
<feature type="active site" evidence="7">
    <location>
        <position position="173"/>
    </location>
</feature>
<dbReference type="PANTHER" id="PTHR11371">
    <property type="entry name" value="DEOXYRIBONUCLEASE"/>
    <property type="match status" value="1"/>
</dbReference>
<reference evidence="12 13" key="1">
    <citation type="submission" date="2017-05" db="EMBL/GenBank/DDBJ databases">
        <title>Genome of assembly of the Bengalese finch, Lonchura striata domestica.</title>
        <authorList>
            <person name="Colquitt B.M."/>
            <person name="Brainard M.S."/>
        </authorList>
    </citation>
    <scope>NUCLEOTIDE SEQUENCE [LARGE SCALE GENOMIC DNA]</scope>
    <source>
        <strain evidence="12">White83orange57</strain>
    </source>
</reference>
<dbReference type="STRING" id="299123.ENSLSDP00000013868"/>
<feature type="chain" id="PRO_5012804198" evidence="10">
    <location>
        <begin position="18"/>
        <end position="336"/>
    </location>
</feature>
<dbReference type="PROSITE" id="PS00918">
    <property type="entry name" value="DNASE_I_2"/>
    <property type="match status" value="1"/>
</dbReference>
<proteinExistence type="inferred from homology"/>
<dbReference type="InterPro" id="IPR005135">
    <property type="entry name" value="Endo/exonuclease/phosphatase"/>
</dbReference>
<dbReference type="Proteomes" id="UP000197619">
    <property type="component" value="Unassembled WGS sequence"/>
</dbReference>
<dbReference type="PRINTS" id="PR00130">
    <property type="entry name" value="DNASEI"/>
</dbReference>
<keyword evidence="4" id="KW-0255">Endonuclease</keyword>
<dbReference type="InterPro" id="IPR016202">
    <property type="entry name" value="DNase_I"/>
</dbReference>
<evidence type="ECO:0000256" key="5">
    <source>
        <dbReference type="ARBA" id="ARBA00022801"/>
    </source>
</evidence>
<dbReference type="CDD" id="cd10282">
    <property type="entry name" value="DNase1"/>
    <property type="match status" value="1"/>
</dbReference>
<dbReference type="AlphaFoldDB" id="A0A218VC22"/>
<dbReference type="PIRSF" id="PIRSF000988">
    <property type="entry name" value="DNase_I_euk"/>
    <property type="match status" value="1"/>
</dbReference>
<feature type="signal peptide" evidence="10">
    <location>
        <begin position="1"/>
        <end position="17"/>
    </location>
</feature>
<dbReference type="Pfam" id="PF03372">
    <property type="entry name" value="Exo_endo_phos"/>
    <property type="match status" value="1"/>
</dbReference>
<keyword evidence="2" id="KW-0540">Nuclease</keyword>
<feature type="active site" evidence="7">
    <location>
        <position position="118"/>
    </location>
</feature>
<dbReference type="Gene3D" id="3.60.10.10">
    <property type="entry name" value="Endonuclease/exonuclease/phosphatase"/>
    <property type="match status" value="1"/>
</dbReference>
<organism evidence="12 13">
    <name type="scientific">Lonchura striata</name>
    <name type="common">white-rumped munia</name>
    <dbReference type="NCBI Taxonomy" id="40157"/>
    <lineage>
        <taxon>Eukaryota</taxon>
        <taxon>Metazoa</taxon>
        <taxon>Chordata</taxon>
        <taxon>Craniata</taxon>
        <taxon>Vertebrata</taxon>
        <taxon>Euteleostomi</taxon>
        <taxon>Archelosauria</taxon>
        <taxon>Archosauria</taxon>
        <taxon>Dinosauria</taxon>
        <taxon>Saurischia</taxon>
        <taxon>Theropoda</taxon>
        <taxon>Coelurosauria</taxon>
        <taxon>Aves</taxon>
        <taxon>Neognathae</taxon>
        <taxon>Neoaves</taxon>
        <taxon>Telluraves</taxon>
        <taxon>Australaves</taxon>
        <taxon>Passeriformes</taxon>
        <taxon>Passeroidea</taxon>
        <taxon>Estrildidae</taxon>
        <taxon>Estrildinae</taxon>
        <taxon>Lonchura</taxon>
    </lineage>
</organism>
<keyword evidence="13" id="KW-1185">Reference proteome</keyword>
<dbReference type="GO" id="GO:0010623">
    <property type="term" value="P:programmed cell death involved in cell development"/>
    <property type="evidence" value="ECO:0007669"/>
    <property type="project" value="TreeGrafter"/>
</dbReference>
<dbReference type="GO" id="GO:0006309">
    <property type="term" value="P:apoptotic DNA fragmentation"/>
    <property type="evidence" value="ECO:0007669"/>
    <property type="project" value="TreeGrafter"/>
</dbReference>
<comment type="similarity">
    <text evidence="1">Belongs to the DNase I family.</text>
</comment>
<evidence type="ECO:0000256" key="1">
    <source>
        <dbReference type="ARBA" id="ARBA00007359"/>
    </source>
</evidence>
<evidence type="ECO:0000256" key="4">
    <source>
        <dbReference type="ARBA" id="ARBA00022759"/>
    </source>
</evidence>
<evidence type="ECO:0000313" key="13">
    <source>
        <dbReference type="Proteomes" id="UP000197619"/>
    </source>
</evidence>
<evidence type="ECO:0000256" key="10">
    <source>
        <dbReference type="SAM" id="SignalP"/>
    </source>
</evidence>